<evidence type="ECO:0008006" key="3">
    <source>
        <dbReference type="Google" id="ProtNLM"/>
    </source>
</evidence>
<dbReference type="eggNOG" id="COG1878">
    <property type="taxonomic scope" value="Bacteria"/>
</dbReference>
<protein>
    <recommendedName>
        <fullName evidence="3">Cyclase</fullName>
    </recommendedName>
</protein>
<dbReference type="InterPro" id="IPR037175">
    <property type="entry name" value="KFase_sf"/>
</dbReference>
<dbReference type="AlphaFoldDB" id="Q2L0F8"/>
<dbReference type="SUPFAM" id="SSF102198">
    <property type="entry name" value="Putative cyclase"/>
    <property type="match status" value="1"/>
</dbReference>
<dbReference type="Pfam" id="PF04199">
    <property type="entry name" value="Cyclase"/>
    <property type="match status" value="1"/>
</dbReference>
<dbReference type="GeneID" id="92936529"/>
<dbReference type="OrthoDB" id="7067800at2"/>
<dbReference type="STRING" id="360910.BAV0223"/>
<evidence type="ECO:0000313" key="1">
    <source>
        <dbReference type="EMBL" id="CAJ47828.1"/>
    </source>
</evidence>
<evidence type="ECO:0000313" key="2">
    <source>
        <dbReference type="Proteomes" id="UP000001977"/>
    </source>
</evidence>
<gene>
    <name evidence="1" type="ordered locus">BAV0223</name>
</gene>
<organism evidence="1 2">
    <name type="scientific">Bordetella avium (strain 197N)</name>
    <dbReference type="NCBI Taxonomy" id="360910"/>
    <lineage>
        <taxon>Bacteria</taxon>
        <taxon>Pseudomonadati</taxon>
        <taxon>Pseudomonadota</taxon>
        <taxon>Betaproteobacteria</taxon>
        <taxon>Burkholderiales</taxon>
        <taxon>Alcaligenaceae</taxon>
        <taxon>Bordetella</taxon>
    </lineage>
</organism>
<name>Q2L0F8_BORA1</name>
<dbReference type="InterPro" id="IPR007325">
    <property type="entry name" value="KFase/CYL"/>
</dbReference>
<dbReference type="PANTHER" id="PTHR34861:SF10">
    <property type="entry name" value="CYCLASE"/>
    <property type="match status" value="1"/>
</dbReference>
<dbReference type="HOGENOM" id="CLU_030671_0_1_4"/>
<dbReference type="GO" id="GO:0004061">
    <property type="term" value="F:arylformamidase activity"/>
    <property type="evidence" value="ECO:0007669"/>
    <property type="project" value="InterPro"/>
</dbReference>
<dbReference type="Proteomes" id="UP000001977">
    <property type="component" value="Chromosome"/>
</dbReference>
<accession>Q2L0F8</accession>
<dbReference type="KEGG" id="bav:BAV0223"/>
<dbReference type="Gene3D" id="3.50.30.50">
    <property type="entry name" value="Putative cyclase"/>
    <property type="match status" value="1"/>
</dbReference>
<proteinExistence type="predicted"/>
<dbReference type="GO" id="GO:0019441">
    <property type="term" value="P:L-tryptophan catabolic process to kynurenine"/>
    <property type="evidence" value="ECO:0007669"/>
    <property type="project" value="InterPro"/>
</dbReference>
<keyword evidence="2" id="KW-1185">Reference proteome</keyword>
<dbReference type="PANTHER" id="PTHR34861">
    <property type="match status" value="1"/>
</dbReference>
<reference evidence="1 2" key="1">
    <citation type="journal article" date="2006" name="J. Bacteriol.">
        <title>Comparison of the genome sequence of the poultry pathogen Bordetella avium with those of B. bronchiseptica, B. pertussis, and B. parapertussis reveals extensive diversity in surface structures associated with host interaction.</title>
        <authorList>
            <person name="Sebaihia M."/>
            <person name="Preston A."/>
            <person name="Maskell D.J."/>
            <person name="Kuzmiak H."/>
            <person name="Connell T.D."/>
            <person name="King N.D."/>
            <person name="Orndorff P.E."/>
            <person name="Miyamoto D.M."/>
            <person name="Thomson N.R."/>
            <person name="Harris D."/>
            <person name="Goble A."/>
            <person name="Lord A."/>
            <person name="Murphy L."/>
            <person name="Quail M.A."/>
            <person name="Rutter S."/>
            <person name="Squares R."/>
            <person name="Squares S."/>
            <person name="Woodward J."/>
            <person name="Parkhill J."/>
            <person name="Temple L.M."/>
        </authorList>
    </citation>
    <scope>NUCLEOTIDE SEQUENCE [LARGE SCALE GENOMIC DNA]</scope>
    <source>
        <strain evidence="1 2">197N</strain>
    </source>
</reference>
<dbReference type="EMBL" id="AM167904">
    <property type="protein sequence ID" value="CAJ47828.1"/>
    <property type="molecule type" value="Genomic_DNA"/>
</dbReference>
<sequence length="346" mass="37946">MKRWKQRPAGSTWGDFGENDQLGRVNLLGQEQVLKGVQEVRQGKVFCLSLPLDLPGGMALNPRRKPPRLSGTERDGVPYMNFPMEKLDPSSIDVLSDDQVVMSLQYSTQWDALAHVGAYFDIDGSGTPRKVYYNGYEAGKDVLGAEDSGHGDCCGSGEQALGALKLGIEHFAVKGMQGRGVLVDFTRHYGRDRKLIGYRELMEVMEKDGVRVEAGDMLVLRTGFAEVVTEMAGKPDPEALHKACCVLDGADEDLLAWITESGISAICADNYAVEAYPAREREGKKSLLPLHHHCLFKLGLPLAELWYLKDLAEALHQEGRNRFLLTAPPLRLPGAVGSPVTPIATL</sequence>
<dbReference type="RefSeq" id="WP_012415926.1">
    <property type="nucleotide sequence ID" value="NC_010645.1"/>
</dbReference>